<comment type="caution">
    <text evidence="2">The sequence shown here is derived from an EMBL/GenBank/DDBJ whole genome shotgun (WGS) entry which is preliminary data.</text>
</comment>
<feature type="region of interest" description="Disordered" evidence="1">
    <location>
        <begin position="20"/>
        <end position="46"/>
    </location>
</feature>
<accession>A0A369LM73</accession>
<evidence type="ECO:0000313" key="3">
    <source>
        <dbReference type="Proteomes" id="UP000253975"/>
    </source>
</evidence>
<proteinExistence type="predicted"/>
<evidence type="ECO:0000313" key="2">
    <source>
        <dbReference type="EMBL" id="RDB59767.1"/>
    </source>
</evidence>
<dbReference type="EMBL" id="PPTO01000004">
    <property type="protein sequence ID" value="RDB59767.1"/>
    <property type="molecule type" value="Genomic_DNA"/>
</dbReference>
<feature type="region of interest" description="Disordered" evidence="1">
    <location>
        <begin position="78"/>
        <end position="106"/>
    </location>
</feature>
<organism evidence="2 3">
    <name type="scientific">Slackia isoflavoniconvertens</name>
    <dbReference type="NCBI Taxonomy" id="572010"/>
    <lineage>
        <taxon>Bacteria</taxon>
        <taxon>Bacillati</taxon>
        <taxon>Actinomycetota</taxon>
        <taxon>Coriobacteriia</taxon>
        <taxon>Eggerthellales</taxon>
        <taxon>Eggerthellaceae</taxon>
        <taxon>Slackia</taxon>
    </lineage>
</organism>
<evidence type="ECO:0000256" key="1">
    <source>
        <dbReference type="SAM" id="MobiDB-lite"/>
    </source>
</evidence>
<sequence>MPHTLNGSVSVLKRTKYGSALSDSVGSSDASTPATTAAAWPAESSQRTISAKYTPLPVESGFCAEIFRMRIRATFPSNSNHHTVAQREAAQADRESHGQAREKPKAQWFAKICPHASAMQGMIEP</sequence>
<dbReference type="Proteomes" id="UP000253975">
    <property type="component" value="Unassembled WGS sequence"/>
</dbReference>
<feature type="compositionally biased region" description="Low complexity" evidence="1">
    <location>
        <begin position="27"/>
        <end position="45"/>
    </location>
</feature>
<gene>
    <name evidence="2" type="ORF">C1881_03540</name>
</gene>
<protein>
    <submittedName>
        <fullName evidence="2">Uncharacterized protein</fullName>
    </submittedName>
</protein>
<feature type="compositionally biased region" description="Basic and acidic residues" evidence="1">
    <location>
        <begin position="90"/>
        <end position="105"/>
    </location>
</feature>
<dbReference type="AlphaFoldDB" id="A0A369LM73"/>
<reference evidence="2 3" key="1">
    <citation type="journal article" date="2018" name="Elife">
        <title>Discovery and characterization of a prevalent human gut bacterial enzyme sufficient for the inactivation of a family of plant toxins.</title>
        <authorList>
            <person name="Koppel N."/>
            <person name="Bisanz J.E."/>
            <person name="Pandelia M.E."/>
            <person name="Turnbaugh P.J."/>
            <person name="Balskus E.P."/>
        </authorList>
    </citation>
    <scope>NUCLEOTIDE SEQUENCE [LARGE SCALE GENOMIC DNA]</scope>
    <source>
        <strain evidence="2 3">OB21 GAM31</strain>
    </source>
</reference>
<name>A0A369LM73_9ACTN</name>